<dbReference type="Gene3D" id="2.40.50.140">
    <property type="entry name" value="Nucleic acid-binding proteins"/>
    <property type="match status" value="1"/>
</dbReference>
<dbReference type="InterPro" id="IPR011129">
    <property type="entry name" value="CSD"/>
</dbReference>
<reference evidence="2 3" key="1">
    <citation type="journal article" date="2013" name="BMC Genomics">
        <title>Comparative genomics of parasitic silkworm microsporidia reveal an association between genome expansion and host adaptation.</title>
        <authorList>
            <person name="Pan G."/>
            <person name="Xu J."/>
            <person name="Li T."/>
            <person name="Xia Q."/>
            <person name="Liu S.L."/>
            <person name="Zhang G."/>
            <person name="Li S."/>
            <person name="Li C."/>
            <person name="Liu H."/>
            <person name="Yang L."/>
            <person name="Liu T."/>
            <person name="Zhang X."/>
            <person name="Wu Z."/>
            <person name="Fan W."/>
            <person name="Dang X."/>
            <person name="Xiang H."/>
            <person name="Tao M."/>
            <person name="Li Y."/>
            <person name="Hu J."/>
            <person name="Li Z."/>
            <person name="Lin L."/>
            <person name="Luo J."/>
            <person name="Geng L."/>
            <person name="Wang L."/>
            <person name="Long M."/>
            <person name="Wan Y."/>
            <person name="He N."/>
            <person name="Zhang Z."/>
            <person name="Lu C."/>
            <person name="Keeling P.J."/>
            <person name="Wang J."/>
            <person name="Xiang Z."/>
            <person name="Zhou Z."/>
        </authorList>
    </citation>
    <scope>NUCLEOTIDE SEQUENCE [LARGE SCALE GENOMIC DNA]</scope>
    <source>
        <strain evidence="3">CQ1 / CVCC 102059</strain>
    </source>
</reference>
<dbReference type="GO" id="GO:0003676">
    <property type="term" value="F:nucleic acid binding"/>
    <property type="evidence" value="ECO:0007669"/>
    <property type="project" value="InterPro"/>
</dbReference>
<dbReference type="CDD" id="cd04458">
    <property type="entry name" value="CSP_CDS"/>
    <property type="match status" value="1"/>
</dbReference>
<dbReference type="PRINTS" id="PR00050">
    <property type="entry name" value="COLDSHOCK"/>
</dbReference>
<dbReference type="Pfam" id="PF00313">
    <property type="entry name" value="CSD"/>
    <property type="match status" value="1"/>
</dbReference>
<dbReference type="Proteomes" id="UP000016927">
    <property type="component" value="Unassembled WGS sequence"/>
</dbReference>
<dbReference type="InterPro" id="IPR012340">
    <property type="entry name" value="NA-bd_OB-fold"/>
</dbReference>
<feature type="domain" description="CSD" evidence="1">
    <location>
        <begin position="13"/>
        <end position="79"/>
    </location>
</feature>
<accession>R0KTF8</accession>
<proteinExistence type="predicted"/>
<gene>
    <name evidence="2" type="primary">CSPD</name>
    <name evidence="2" type="ORF">NBO_69g0006</name>
</gene>
<dbReference type="SUPFAM" id="SSF50249">
    <property type="entry name" value="Nucleic acid-binding proteins"/>
    <property type="match status" value="1"/>
</dbReference>
<evidence type="ECO:0000259" key="1">
    <source>
        <dbReference type="PROSITE" id="PS51857"/>
    </source>
</evidence>
<dbReference type="SMART" id="SM00357">
    <property type="entry name" value="CSP"/>
    <property type="match status" value="1"/>
</dbReference>
<dbReference type="PROSITE" id="PS00352">
    <property type="entry name" value="CSD_1"/>
    <property type="match status" value="1"/>
</dbReference>
<dbReference type="EMBL" id="KB908977">
    <property type="protein sequence ID" value="EOB13512.1"/>
    <property type="molecule type" value="Genomic_DNA"/>
</dbReference>
<dbReference type="PROSITE" id="PS51857">
    <property type="entry name" value="CSD_2"/>
    <property type="match status" value="1"/>
</dbReference>
<evidence type="ECO:0000313" key="3">
    <source>
        <dbReference type="Proteomes" id="UP000016927"/>
    </source>
</evidence>
<name>R0KTF8_NOSB1</name>
<evidence type="ECO:0000313" key="2">
    <source>
        <dbReference type="EMBL" id="EOB13512.1"/>
    </source>
</evidence>
<dbReference type="InterPro" id="IPR002059">
    <property type="entry name" value="CSP_DNA-bd"/>
</dbReference>
<dbReference type="VEuPathDB" id="MicrosporidiaDB:NBO_69g0006"/>
<protein>
    <submittedName>
        <fullName evidence="2">Cold shock-like protein cspD</fullName>
    </submittedName>
</protein>
<dbReference type="InterPro" id="IPR019844">
    <property type="entry name" value="CSD_CS"/>
</dbReference>
<organism evidence="2 3">
    <name type="scientific">Nosema bombycis (strain CQ1 / CVCC 102059)</name>
    <name type="common">Microsporidian parasite</name>
    <name type="synonym">Pebrine of silkworm</name>
    <dbReference type="NCBI Taxonomy" id="578461"/>
    <lineage>
        <taxon>Eukaryota</taxon>
        <taxon>Fungi</taxon>
        <taxon>Fungi incertae sedis</taxon>
        <taxon>Microsporidia</taxon>
        <taxon>Nosematidae</taxon>
        <taxon>Nosema</taxon>
    </lineage>
</organism>
<keyword evidence="3" id="KW-1185">Reference proteome</keyword>
<sequence>MVLENMVNESKNKYSGKVKFFCKKKGYGFIISENINEDIFFHFTSMNNKQEEFFLKPELRLIFDIHKGPRGLHAKNIMFIKDKRCTIDIETQYKKFIYFLGDIINEEIKNKKNNNKI</sequence>
<dbReference type="HOGENOM" id="CLU_150840_0_0_1"/>
<dbReference type="OrthoDB" id="422005at2759"/>
<dbReference type="AlphaFoldDB" id="R0KTF8"/>